<dbReference type="AlphaFoldDB" id="A0A6M4AS41"/>
<dbReference type="GO" id="GO:0004252">
    <property type="term" value="F:serine-type endopeptidase activity"/>
    <property type="evidence" value="ECO:0007669"/>
    <property type="project" value="InterPro"/>
</dbReference>
<dbReference type="PANTHER" id="PTHR43066">
    <property type="entry name" value="RHOMBOID-RELATED PROTEIN"/>
    <property type="match status" value="1"/>
</dbReference>
<sequence>MAGRSSRDLRPRLKVLAGLCGVMVLVHLLNMFSGGGLSSLGIRPRDPASLYAIATTPWIHGGLGHLGNNLVMLAALTGLCLLEGVAYFIRASLIIIILSGLLLWLFGRDGVHIGASGWIFGLWSLTIVRAWFHRSYGNVLIAVAVVLLYGGLAWGLLPAGAGISFEGHIFGALAGVAAAWALHRTMPRVGG</sequence>
<comment type="similarity">
    <text evidence="2">Belongs to the peptidase S54 family.</text>
</comment>
<dbReference type="EMBL" id="CP053015">
    <property type="protein sequence ID" value="QJQ31230.1"/>
    <property type="molecule type" value="Genomic_DNA"/>
</dbReference>
<dbReference type="GO" id="GO:0006508">
    <property type="term" value="P:proteolysis"/>
    <property type="evidence" value="ECO:0007669"/>
    <property type="project" value="UniProtKB-KW"/>
</dbReference>
<evidence type="ECO:0000256" key="6">
    <source>
        <dbReference type="ARBA" id="ARBA00022989"/>
    </source>
</evidence>
<feature type="transmembrane region" description="Helical" evidence="8">
    <location>
        <begin position="113"/>
        <end position="132"/>
    </location>
</feature>
<feature type="transmembrane region" description="Helical" evidence="8">
    <location>
        <begin position="87"/>
        <end position="107"/>
    </location>
</feature>
<protein>
    <submittedName>
        <fullName evidence="10">Rhomboid family intramembrane serine protease</fullName>
    </submittedName>
</protein>
<evidence type="ECO:0000259" key="9">
    <source>
        <dbReference type="Pfam" id="PF01694"/>
    </source>
</evidence>
<proteinExistence type="inferred from homology"/>
<evidence type="ECO:0000256" key="4">
    <source>
        <dbReference type="ARBA" id="ARBA00022692"/>
    </source>
</evidence>
<evidence type="ECO:0000256" key="1">
    <source>
        <dbReference type="ARBA" id="ARBA00004141"/>
    </source>
</evidence>
<evidence type="ECO:0000256" key="3">
    <source>
        <dbReference type="ARBA" id="ARBA00022670"/>
    </source>
</evidence>
<feature type="domain" description="Peptidase S54 rhomboid" evidence="9">
    <location>
        <begin position="49"/>
        <end position="184"/>
    </location>
</feature>
<evidence type="ECO:0000313" key="10">
    <source>
        <dbReference type="EMBL" id="QJQ31230.1"/>
    </source>
</evidence>
<evidence type="ECO:0000313" key="11">
    <source>
        <dbReference type="Proteomes" id="UP000503018"/>
    </source>
</evidence>
<gene>
    <name evidence="10" type="ORF">GV829_01215</name>
</gene>
<keyword evidence="11" id="KW-1185">Reference proteome</keyword>
<dbReference type="Pfam" id="PF01694">
    <property type="entry name" value="Rhomboid"/>
    <property type="match status" value="1"/>
</dbReference>
<dbReference type="InterPro" id="IPR035952">
    <property type="entry name" value="Rhomboid-like_sf"/>
</dbReference>
<evidence type="ECO:0000256" key="8">
    <source>
        <dbReference type="SAM" id="Phobius"/>
    </source>
</evidence>
<dbReference type="SUPFAM" id="SSF144091">
    <property type="entry name" value="Rhomboid-like"/>
    <property type="match status" value="1"/>
</dbReference>
<name>A0A6M4AS41_9SPHN</name>
<keyword evidence="6 8" id="KW-1133">Transmembrane helix</keyword>
<organism evidence="10 11">
    <name type="scientific">Sphingomonas lacunae</name>
    <dbReference type="NCBI Taxonomy" id="2698828"/>
    <lineage>
        <taxon>Bacteria</taxon>
        <taxon>Pseudomonadati</taxon>
        <taxon>Pseudomonadota</taxon>
        <taxon>Alphaproteobacteria</taxon>
        <taxon>Sphingomonadales</taxon>
        <taxon>Sphingomonadaceae</taxon>
        <taxon>Sphingomonas</taxon>
    </lineage>
</organism>
<comment type="subcellular location">
    <subcellularLocation>
        <location evidence="1">Membrane</location>
        <topology evidence="1">Multi-pass membrane protein</topology>
    </subcellularLocation>
</comment>
<feature type="transmembrane region" description="Helical" evidence="8">
    <location>
        <begin position="139"/>
        <end position="157"/>
    </location>
</feature>
<accession>A0A6M4AS41</accession>
<dbReference type="KEGG" id="slan:GV829_01215"/>
<dbReference type="GO" id="GO:0016020">
    <property type="term" value="C:membrane"/>
    <property type="evidence" value="ECO:0007669"/>
    <property type="project" value="UniProtKB-SubCell"/>
</dbReference>
<feature type="transmembrane region" description="Helical" evidence="8">
    <location>
        <begin position="163"/>
        <end position="182"/>
    </location>
</feature>
<keyword evidence="5" id="KW-0378">Hydrolase</keyword>
<dbReference type="RefSeq" id="WP_169943447.1">
    <property type="nucleotide sequence ID" value="NZ_CP053015.1"/>
</dbReference>
<dbReference type="Proteomes" id="UP000503018">
    <property type="component" value="Chromosome"/>
</dbReference>
<keyword evidence="3 10" id="KW-0645">Protease</keyword>
<keyword evidence="4 8" id="KW-0812">Transmembrane</keyword>
<dbReference type="Gene3D" id="1.20.1540.10">
    <property type="entry name" value="Rhomboid-like"/>
    <property type="match status" value="1"/>
</dbReference>
<dbReference type="PANTHER" id="PTHR43066:SF1">
    <property type="entry name" value="RHOMBOID PROTEIN 2"/>
    <property type="match status" value="1"/>
</dbReference>
<keyword evidence="7 8" id="KW-0472">Membrane</keyword>
<reference evidence="10 11" key="1">
    <citation type="submission" date="2020-01" db="EMBL/GenBank/DDBJ databases">
        <title>Sphingomonas sp. strain CSW-10.</title>
        <authorList>
            <person name="Chen W.-M."/>
        </authorList>
    </citation>
    <scope>NUCLEOTIDE SEQUENCE [LARGE SCALE GENOMIC DNA]</scope>
    <source>
        <strain evidence="10 11">CSW-10</strain>
    </source>
</reference>
<evidence type="ECO:0000256" key="5">
    <source>
        <dbReference type="ARBA" id="ARBA00022801"/>
    </source>
</evidence>
<evidence type="ECO:0000256" key="7">
    <source>
        <dbReference type="ARBA" id="ARBA00023136"/>
    </source>
</evidence>
<evidence type="ECO:0000256" key="2">
    <source>
        <dbReference type="ARBA" id="ARBA00009045"/>
    </source>
</evidence>
<dbReference type="InterPro" id="IPR022764">
    <property type="entry name" value="Peptidase_S54_rhomboid_dom"/>
</dbReference>